<keyword evidence="6" id="KW-0238">DNA-binding</keyword>
<dbReference type="Ensembl" id="ENSAPET00000018596.1">
    <property type="protein sequence ID" value="ENSAPEP00000018093.1"/>
    <property type="gene ID" value="ENSAPEG00000012907.1"/>
</dbReference>
<keyword evidence="12" id="KW-1185">Reference proteome</keyword>
<dbReference type="SMART" id="SM00429">
    <property type="entry name" value="IPT"/>
    <property type="match status" value="1"/>
</dbReference>
<dbReference type="AlphaFoldDB" id="A0A3P8T1E1"/>
<accession>A0A3P8T1E1</accession>
<dbReference type="GO" id="GO:0000978">
    <property type="term" value="F:RNA polymerase II cis-regulatory region sequence-specific DNA binding"/>
    <property type="evidence" value="ECO:0007669"/>
    <property type="project" value="TreeGrafter"/>
</dbReference>
<evidence type="ECO:0000256" key="5">
    <source>
        <dbReference type="ARBA" id="ARBA00023015"/>
    </source>
</evidence>
<evidence type="ECO:0000256" key="7">
    <source>
        <dbReference type="ARBA" id="ARBA00023163"/>
    </source>
</evidence>
<evidence type="ECO:0000256" key="6">
    <source>
        <dbReference type="ARBA" id="ARBA00023125"/>
    </source>
</evidence>
<keyword evidence="8" id="KW-0539">Nucleus</keyword>
<reference evidence="11 12" key="1">
    <citation type="submission" date="2018-03" db="EMBL/GenBank/DDBJ databases">
        <title>Finding Nemo's genes: A chromosome-scale reference assembly of the genome of the orange clownfish Amphiprion percula.</title>
        <authorList>
            <person name="Lehmann R."/>
        </authorList>
    </citation>
    <scope>NUCLEOTIDE SEQUENCE</scope>
</reference>
<protein>
    <recommendedName>
        <fullName evidence="10">RHD domain-containing protein</fullName>
    </recommendedName>
</protein>
<dbReference type="FunFam" id="2.60.40.10:FF:000040">
    <property type="entry name" value="Nuclear factor of activated T-cells, cytoplasmic, calcineurin-dependent 2"/>
    <property type="match status" value="1"/>
</dbReference>
<dbReference type="PRINTS" id="PR01789">
    <property type="entry name" value="NUCFACTORATC"/>
</dbReference>
<evidence type="ECO:0000256" key="2">
    <source>
        <dbReference type="ARBA" id="ARBA00004496"/>
    </source>
</evidence>
<evidence type="ECO:0000256" key="3">
    <source>
        <dbReference type="ARBA" id="ARBA00022490"/>
    </source>
</evidence>
<keyword evidence="5" id="KW-0805">Transcription regulation</keyword>
<dbReference type="GO" id="GO:0005737">
    <property type="term" value="C:cytoplasm"/>
    <property type="evidence" value="ECO:0007669"/>
    <property type="project" value="UniProtKB-SubCell"/>
</dbReference>
<dbReference type="SUPFAM" id="SSF81296">
    <property type="entry name" value="E set domains"/>
    <property type="match status" value="1"/>
</dbReference>
<dbReference type="InterPro" id="IPR008967">
    <property type="entry name" value="p53-like_TF_DNA-bd_sf"/>
</dbReference>
<evidence type="ECO:0000256" key="9">
    <source>
        <dbReference type="SAM" id="MobiDB-lite"/>
    </source>
</evidence>
<evidence type="ECO:0000256" key="8">
    <source>
        <dbReference type="ARBA" id="ARBA00023242"/>
    </source>
</evidence>
<dbReference type="GO" id="GO:0033173">
    <property type="term" value="P:calcineurin-NFAT signaling cascade"/>
    <property type="evidence" value="ECO:0007669"/>
    <property type="project" value="TreeGrafter"/>
</dbReference>
<dbReference type="PANTHER" id="PTHR12533">
    <property type="entry name" value="NFAT"/>
    <property type="match status" value="1"/>
</dbReference>
<dbReference type="InterPro" id="IPR014756">
    <property type="entry name" value="Ig_E-set"/>
</dbReference>
<name>A0A3P8T1E1_AMPPE</name>
<dbReference type="InterPro" id="IPR011539">
    <property type="entry name" value="RHD_DNA_bind_dom"/>
</dbReference>
<organism evidence="11 12">
    <name type="scientific">Amphiprion percula</name>
    <name type="common">Orange clownfish</name>
    <name type="synonym">Lutjanus percula</name>
    <dbReference type="NCBI Taxonomy" id="161767"/>
    <lineage>
        <taxon>Eukaryota</taxon>
        <taxon>Metazoa</taxon>
        <taxon>Chordata</taxon>
        <taxon>Craniata</taxon>
        <taxon>Vertebrata</taxon>
        <taxon>Euteleostomi</taxon>
        <taxon>Actinopterygii</taxon>
        <taxon>Neopterygii</taxon>
        <taxon>Teleostei</taxon>
        <taxon>Neoteleostei</taxon>
        <taxon>Acanthomorphata</taxon>
        <taxon>Ovalentaria</taxon>
        <taxon>Pomacentridae</taxon>
        <taxon>Amphiprion</taxon>
    </lineage>
</organism>
<dbReference type="InterPro" id="IPR032397">
    <property type="entry name" value="RHD_dimer"/>
</dbReference>
<dbReference type="PROSITE" id="PS50254">
    <property type="entry name" value="REL_2"/>
    <property type="match status" value="1"/>
</dbReference>
<dbReference type="InterPro" id="IPR037059">
    <property type="entry name" value="RHD_DNA_bind_dom_sf"/>
</dbReference>
<dbReference type="GO" id="GO:0007399">
    <property type="term" value="P:nervous system development"/>
    <property type="evidence" value="ECO:0007669"/>
    <property type="project" value="UniProtKB-ARBA"/>
</dbReference>
<dbReference type="Gene3D" id="2.60.40.340">
    <property type="entry name" value="Rel homology domain (RHD), DNA-binding domain"/>
    <property type="match status" value="1"/>
</dbReference>
<dbReference type="GO" id="GO:0005667">
    <property type="term" value="C:transcription regulator complex"/>
    <property type="evidence" value="ECO:0007669"/>
    <property type="project" value="TreeGrafter"/>
</dbReference>
<feature type="region of interest" description="Disordered" evidence="9">
    <location>
        <begin position="391"/>
        <end position="420"/>
    </location>
</feature>
<reference evidence="11" key="3">
    <citation type="submission" date="2025-09" db="UniProtKB">
        <authorList>
            <consortium name="Ensembl"/>
        </authorList>
    </citation>
    <scope>IDENTIFICATION</scope>
</reference>
<feature type="compositionally biased region" description="Polar residues" evidence="9">
    <location>
        <begin position="397"/>
        <end position="408"/>
    </location>
</feature>
<keyword evidence="7" id="KW-0804">Transcription</keyword>
<dbReference type="GO" id="GO:0000981">
    <property type="term" value="F:DNA-binding transcription factor activity, RNA polymerase II-specific"/>
    <property type="evidence" value="ECO:0007669"/>
    <property type="project" value="TreeGrafter"/>
</dbReference>
<dbReference type="GO" id="GO:0005634">
    <property type="term" value="C:nucleus"/>
    <property type="evidence" value="ECO:0007669"/>
    <property type="project" value="UniProtKB-SubCell"/>
</dbReference>
<dbReference type="GeneTree" id="ENSGT00940000156131"/>
<dbReference type="InterPro" id="IPR002909">
    <property type="entry name" value="IPT_dom"/>
</dbReference>
<sequence>MDTANDRYLRPHSFYQVHRVTGKTVTTMCQEKVMGCTKVLEIPLLPENNMAASIDCAGILKLRNADIELKKGETDIGRKNTRVRVVFRVAVPHLDGQMLWLQTVSIPVECSQRSGQDLPQLESFSPSSCSVDGGQELVITGSNIAAQSRVVFMEKGPDGRTLWEMDARVLSEKSSTRIVVEIPPYNKKTTCPVQVQFYVSNGKRRRSVPQCFTYLPEVRGHLPVAAGVKQEHWEPDLISHNAPGFCSPSSDTPSHDQVLSSDVAYSCDLPLRYPASHNAPRLYHPPPSSVSFQTLMFPQTSSIPLQSPSMLSQTPLSPHQSLIALNTSIKPPQTFISSQTPVPPQITTIPPQGSSVPLQSFTISPNTSSGGPCRGQSAVSQSSTSTFITAADPQKDSVLSSPGQTLSIKQEPEDQPNLGSLGLQEITLDDGKNLGVSLIHKKVCGLVL</sequence>
<evidence type="ECO:0000256" key="4">
    <source>
        <dbReference type="ARBA" id="ARBA00022553"/>
    </source>
</evidence>
<reference evidence="11" key="2">
    <citation type="submission" date="2025-08" db="UniProtKB">
        <authorList>
            <consortium name="Ensembl"/>
        </authorList>
    </citation>
    <scope>IDENTIFICATION</scope>
</reference>
<evidence type="ECO:0000259" key="10">
    <source>
        <dbReference type="PROSITE" id="PS50254"/>
    </source>
</evidence>
<dbReference type="PANTHER" id="PTHR12533:SF6">
    <property type="entry name" value="NUCLEAR FACTOR OF ACTIVATED T-CELLS, CYTOPLASMIC 3"/>
    <property type="match status" value="1"/>
</dbReference>
<dbReference type="Pfam" id="PF16179">
    <property type="entry name" value="RHD_dimer"/>
    <property type="match status" value="1"/>
</dbReference>
<dbReference type="Proteomes" id="UP000265080">
    <property type="component" value="Chromosome 4"/>
</dbReference>
<evidence type="ECO:0000313" key="11">
    <source>
        <dbReference type="Ensembl" id="ENSAPEP00000018093.1"/>
    </source>
</evidence>
<dbReference type="InterPro" id="IPR013783">
    <property type="entry name" value="Ig-like_fold"/>
</dbReference>
<evidence type="ECO:0000256" key="1">
    <source>
        <dbReference type="ARBA" id="ARBA00004123"/>
    </source>
</evidence>
<keyword evidence="4" id="KW-0597">Phosphoprotein</keyword>
<feature type="domain" description="RHD" evidence="10">
    <location>
        <begin position="1"/>
        <end position="115"/>
    </location>
</feature>
<comment type="subcellular location">
    <subcellularLocation>
        <location evidence="2">Cytoplasm</location>
    </subcellularLocation>
    <subcellularLocation>
        <location evidence="1">Nucleus</location>
    </subcellularLocation>
</comment>
<dbReference type="InterPro" id="IPR008366">
    <property type="entry name" value="NFAT"/>
</dbReference>
<dbReference type="SUPFAM" id="SSF49417">
    <property type="entry name" value="p53-like transcription factors"/>
    <property type="match status" value="1"/>
</dbReference>
<proteinExistence type="predicted"/>
<evidence type="ECO:0000313" key="12">
    <source>
        <dbReference type="Proteomes" id="UP000265080"/>
    </source>
</evidence>
<dbReference type="Gene3D" id="2.60.40.10">
    <property type="entry name" value="Immunoglobulins"/>
    <property type="match status" value="1"/>
</dbReference>
<keyword evidence="3" id="KW-0963">Cytoplasm</keyword>